<feature type="region of interest" description="Disordered" evidence="1">
    <location>
        <begin position="59"/>
        <end position="81"/>
    </location>
</feature>
<evidence type="ECO:0000313" key="3">
    <source>
        <dbReference type="EMBL" id="RAW09299.1"/>
    </source>
</evidence>
<name>A0A329QC25_9ACTN</name>
<dbReference type="Pfam" id="PF11716">
    <property type="entry name" value="MDMPI_N"/>
    <property type="match status" value="1"/>
</dbReference>
<dbReference type="EMBL" id="QMIG01000047">
    <property type="protein sequence ID" value="RAW09299.1"/>
    <property type="molecule type" value="Genomic_DNA"/>
</dbReference>
<keyword evidence="4" id="KW-1185">Reference proteome</keyword>
<protein>
    <submittedName>
        <fullName evidence="3">Maleylpyruvate isomerase</fullName>
    </submittedName>
</protein>
<accession>A0A329QC25</accession>
<proteinExistence type="predicted"/>
<dbReference type="Gene3D" id="3.30.1050.20">
    <property type="match status" value="1"/>
</dbReference>
<dbReference type="InterPro" id="IPR017517">
    <property type="entry name" value="Maleyloyr_isom"/>
</dbReference>
<dbReference type="GO" id="GO:0016853">
    <property type="term" value="F:isomerase activity"/>
    <property type="evidence" value="ECO:0007669"/>
    <property type="project" value="UniProtKB-KW"/>
</dbReference>
<dbReference type="AlphaFoldDB" id="A0A329QC25"/>
<sequence length="309" mass="33374">MFACSSHDEAITRVCGTPFGHLQPGSPIQPVWIFACIRRTHRIVNAGTDKVGLRDVGPGTFKTVPATSSKNAEAEGESAGPVTAATDRLLATTSTFDAEALTASSLCAGWTRAHVLAHLARNADALTNLLTWARTGTENFMYPSKEQRDADIETGASQPLDDLIDDLKRASDRFASAVTELPAAAWQQEVRMGPGGSGPTIPARRTLWARLQELEVHHVDLDAGYAPDDWPDMFVRRALAETIRGFGQRDDVPDVTLAIDGTTARIGNGGHVTVKGPPRQILAWLIGRSSGERLETTPAQPLPRLPQWK</sequence>
<gene>
    <name evidence="3" type="ORF">DPM12_21840</name>
</gene>
<keyword evidence="3" id="KW-0670">Pyruvate</keyword>
<dbReference type="Proteomes" id="UP000250462">
    <property type="component" value="Unassembled WGS sequence"/>
</dbReference>
<evidence type="ECO:0000259" key="2">
    <source>
        <dbReference type="Pfam" id="PF11716"/>
    </source>
</evidence>
<dbReference type="SUPFAM" id="SSF55718">
    <property type="entry name" value="SCP-like"/>
    <property type="match status" value="1"/>
</dbReference>
<dbReference type="InterPro" id="IPR036527">
    <property type="entry name" value="SCP2_sterol-bd_dom_sf"/>
</dbReference>
<reference evidence="3 4" key="1">
    <citation type="submission" date="2018-06" db="EMBL/GenBank/DDBJ databases">
        <title>Phytoactinopolyspora halophila sp. nov., a novel halophilic actinomycete isolated from a saline soil in China.</title>
        <authorList>
            <person name="Tang S.-K."/>
        </authorList>
    </citation>
    <scope>NUCLEOTIDE SEQUENCE [LARGE SCALE GENOMIC DNA]</scope>
    <source>
        <strain evidence="3 4">YIM 96934</strain>
    </source>
</reference>
<dbReference type="InterPro" id="IPR034660">
    <property type="entry name" value="DinB/YfiT-like"/>
</dbReference>
<evidence type="ECO:0000313" key="4">
    <source>
        <dbReference type="Proteomes" id="UP000250462"/>
    </source>
</evidence>
<dbReference type="GO" id="GO:0046872">
    <property type="term" value="F:metal ion binding"/>
    <property type="evidence" value="ECO:0007669"/>
    <property type="project" value="InterPro"/>
</dbReference>
<comment type="caution">
    <text evidence="3">The sequence shown here is derived from an EMBL/GenBank/DDBJ whole genome shotgun (WGS) entry which is preliminary data.</text>
</comment>
<dbReference type="NCBIfam" id="TIGR03083">
    <property type="entry name" value="maleylpyruvate isomerase family mycothiol-dependent enzyme"/>
    <property type="match status" value="1"/>
</dbReference>
<dbReference type="SUPFAM" id="SSF109854">
    <property type="entry name" value="DinB/YfiT-like putative metalloenzymes"/>
    <property type="match status" value="1"/>
</dbReference>
<feature type="domain" description="Mycothiol-dependent maleylpyruvate isomerase metal-binding" evidence="2">
    <location>
        <begin position="83"/>
        <end position="221"/>
    </location>
</feature>
<dbReference type="OrthoDB" id="5118203at2"/>
<dbReference type="InterPro" id="IPR024344">
    <property type="entry name" value="MDMPI_metal-binding"/>
</dbReference>
<dbReference type="Gene3D" id="1.20.120.450">
    <property type="entry name" value="dinb family like domain"/>
    <property type="match status" value="1"/>
</dbReference>
<keyword evidence="3" id="KW-0413">Isomerase</keyword>
<evidence type="ECO:0000256" key="1">
    <source>
        <dbReference type="SAM" id="MobiDB-lite"/>
    </source>
</evidence>
<organism evidence="3 4">
    <name type="scientific">Phytoactinopolyspora halophila</name>
    <dbReference type="NCBI Taxonomy" id="1981511"/>
    <lineage>
        <taxon>Bacteria</taxon>
        <taxon>Bacillati</taxon>
        <taxon>Actinomycetota</taxon>
        <taxon>Actinomycetes</taxon>
        <taxon>Jiangellales</taxon>
        <taxon>Jiangellaceae</taxon>
        <taxon>Phytoactinopolyspora</taxon>
    </lineage>
</organism>